<dbReference type="EMBL" id="UGNX01000001">
    <property type="protein sequence ID" value="STX33526.1"/>
    <property type="molecule type" value="Genomic_DNA"/>
</dbReference>
<sequence length="113" mass="12911">MTLEKPILTEITKITGIRNENLIGKIINWEFVLQALKESHLIVCHYAQFDRNFLELQTPEEIQKQVISLPFGCTIKILIGNSGIMKAQNLIILTGSWDIFMMVIEQLTSARLP</sequence>
<dbReference type="EMBL" id="LNXX01000007">
    <property type="protein sequence ID" value="KTC92170.1"/>
    <property type="molecule type" value="Genomic_DNA"/>
</dbReference>
<dbReference type="GO" id="GO:0004527">
    <property type="term" value="F:exonuclease activity"/>
    <property type="evidence" value="ECO:0007669"/>
    <property type="project" value="UniProtKB-KW"/>
</dbReference>
<reference evidence="1 3" key="1">
    <citation type="submission" date="2015-11" db="EMBL/GenBank/DDBJ databases">
        <title>Genomic analysis of 38 Legionella species identifies large and diverse effector repertoires.</title>
        <authorList>
            <person name="Burstein D."/>
            <person name="Amaro F."/>
            <person name="Zusman T."/>
            <person name="Lifshitz Z."/>
            <person name="Cohen O."/>
            <person name="Gilbert J.A."/>
            <person name="Pupko T."/>
            <person name="Shuman H.A."/>
            <person name="Segal G."/>
        </authorList>
    </citation>
    <scope>NUCLEOTIDE SEQUENCE [LARGE SCALE GENOMIC DNA]</scope>
    <source>
        <strain evidence="1 3">CDC#72-OH-14</strain>
    </source>
</reference>
<dbReference type="Proteomes" id="UP000255316">
    <property type="component" value="Unassembled WGS sequence"/>
</dbReference>
<dbReference type="STRING" id="28085.Lcin_0949"/>
<dbReference type="GO" id="GO:0003676">
    <property type="term" value="F:nucleic acid binding"/>
    <property type="evidence" value="ECO:0007669"/>
    <property type="project" value="InterPro"/>
</dbReference>
<dbReference type="SUPFAM" id="SSF53098">
    <property type="entry name" value="Ribonuclease H-like"/>
    <property type="match status" value="1"/>
</dbReference>
<evidence type="ECO:0000313" key="3">
    <source>
        <dbReference type="Proteomes" id="UP000054854"/>
    </source>
</evidence>
<gene>
    <name evidence="1" type="ORF">Lcin_0949</name>
    <name evidence="2" type="ORF">NCTC12438_00097</name>
</gene>
<dbReference type="Proteomes" id="UP000054854">
    <property type="component" value="Unassembled WGS sequence"/>
</dbReference>
<reference evidence="2 4" key="2">
    <citation type="submission" date="2018-06" db="EMBL/GenBank/DDBJ databases">
        <authorList>
            <consortium name="Pathogen Informatics"/>
            <person name="Doyle S."/>
        </authorList>
    </citation>
    <scope>NUCLEOTIDE SEQUENCE [LARGE SCALE GENOMIC DNA]</scope>
    <source>
        <strain evidence="2 4">NCTC12438</strain>
    </source>
</reference>
<protein>
    <submittedName>
        <fullName evidence="1 2">Exonuclease</fullName>
    </submittedName>
</protein>
<evidence type="ECO:0000313" key="4">
    <source>
        <dbReference type="Proteomes" id="UP000255316"/>
    </source>
</evidence>
<dbReference type="InterPro" id="IPR036397">
    <property type="entry name" value="RNaseH_sf"/>
</dbReference>
<name>A0A378IEW5_9GAMM</name>
<evidence type="ECO:0000313" key="1">
    <source>
        <dbReference type="EMBL" id="KTC92170.1"/>
    </source>
</evidence>
<evidence type="ECO:0000313" key="2">
    <source>
        <dbReference type="EMBL" id="STX33526.1"/>
    </source>
</evidence>
<keyword evidence="2" id="KW-0540">Nuclease</keyword>
<proteinExistence type="predicted"/>
<dbReference type="InterPro" id="IPR012337">
    <property type="entry name" value="RNaseH-like_sf"/>
</dbReference>
<keyword evidence="2" id="KW-0378">Hydrolase</keyword>
<dbReference type="AlphaFoldDB" id="A0A378IEW5"/>
<accession>A0A378IEW5</accession>
<organism evidence="2 4">
    <name type="scientific">Legionella cincinnatiensis</name>
    <dbReference type="NCBI Taxonomy" id="28085"/>
    <lineage>
        <taxon>Bacteria</taxon>
        <taxon>Pseudomonadati</taxon>
        <taxon>Pseudomonadota</taxon>
        <taxon>Gammaproteobacteria</taxon>
        <taxon>Legionellales</taxon>
        <taxon>Legionellaceae</taxon>
        <taxon>Legionella</taxon>
    </lineage>
</organism>
<dbReference type="Gene3D" id="3.30.420.10">
    <property type="entry name" value="Ribonuclease H-like superfamily/Ribonuclease H"/>
    <property type="match status" value="1"/>
</dbReference>
<dbReference type="RefSeq" id="WP_238589445.1">
    <property type="nucleotide sequence ID" value="NZ_CAAAHQ010000013.1"/>
</dbReference>
<keyword evidence="3" id="KW-1185">Reference proteome</keyword>
<keyword evidence="2" id="KW-0269">Exonuclease</keyword>